<organism evidence="2 3">
    <name type="scientific">Virgibacillus massiliensis</name>
    <dbReference type="NCBI Taxonomy" id="1462526"/>
    <lineage>
        <taxon>Bacteria</taxon>
        <taxon>Bacillati</taxon>
        <taxon>Bacillota</taxon>
        <taxon>Bacilli</taxon>
        <taxon>Bacillales</taxon>
        <taxon>Bacillaceae</taxon>
        <taxon>Virgibacillus</taxon>
    </lineage>
</organism>
<feature type="transmembrane region" description="Helical" evidence="1">
    <location>
        <begin position="55"/>
        <end position="75"/>
    </location>
</feature>
<reference evidence="2 3" key="1">
    <citation type="submission" date="2014-03" db="EMBL/GenBank/DDBJ databases">
        <authorList>
            <person name="Urmite Genomes U."/>
        </authorList>
    </citation>
    <scope>NUCLEOTIDE SEQUENCE [LARGE SCALE GENOMIC DNA]</scope>
    <source>
        <strain evidence="2 3">Vm-5</strain>
    </source>
</reference>
<dbReference type="RefSeq" id="WP_038242076.1">
    <property type="nucleotide sequence ID" value="NZ_BNER01000001.1"/>
</dbReference>
<evidence type="ECO:0000313" key="3">
    <source>
        <dbReference type="Proteomes" id="UP000028875"/>
    </source>
</evidence>
<proteinExistence type="predicted"/>
<dbReference type="STRING" id="1462526.BN990_00471"/>
<evidence type="ECO:0008006" key="4">
    <source>
        <dbReference type="Google" id="ProtNLM"/>
    </source>
</evidence>
<accession>A0A024Q6U0</accession>
<dbReference type="EMBL" id="CCDP010000001">
    <property type="protein sequence ID" value="CDQ38204.1"/>
    <property type="molecule type" value="Genomic_DNA"/>
</dbReference>
<dbReference type="OrthoDB" id="1443299at2"/>
<comment type="caution">
    <text evidence="2">The sequence shown here is derived from an EMBL/GenBank/DDBJ whole genome shotgun (WGS) entry which is preliminary data.</text>
</comment>
<keyword evidence="1" id="KW-0472">Membrane</keyword>
<dbReference type="Proteomes" id="UP000028875">
    <property type="component" value="Unassembled WGS sequence"/>
</dbReference>
<feature type="transmembrane region" description="Helical" evidence="1">
    <location>
        <begin position="82"/>
        <end position="103"/>
    </location>
</feature>
<name>A0A024Q6U0_9BACI</name>
<gene>
    <name evidence="2" type="ORF">BN990_00471</name>
</gene>
<keyword evidence="1" id="KW-1133">Transmembrane helix</keyword>
<feature type="transmembrane region" description="Helical" evidence="1">
    <location>
        <begin position="115"/>
        <end position="137"/>
    </location>
</feature>
<evidence type="ECO:0000256" key="1">
    <source>
        <dbReference type="SAM" id="Phobius"/>
    </source>
</evidence>
<evidence type="ECO:0000313" key="2">
    <source>
        <dbReference type="EMBL" id="CDQ38204.1"/>
    </source>
</evidence>
<keyword evidence="1" id="KW-0812">Transmembrane</keyword>
<sequence length="139" mass="15519">MRWITLTIIGAAAGLGIAAVKLIQAFTEKQVYTLLLNVDYIPVLKDLSFDELGEVILHLLVSILLVPMLYIGLLQMNQSRNILAYFFCSSFIGTVLYTTTVFSPRTPNLFDGEAFLYWVGAHMIYGVIVGGLIIIMLRE</sequence>
<protein>
    <recommendedName>
        <fullName evidence="4">DUF1440 domain-containing protein</fullName>
    </recommendedName>
</protein>
<keyword evidence="3" id="KW-1185">Reference proteome</keyword>
<dbReference type="AlphaFoldDB" id="A0A024Q6U0"/>
<reference evidence="3" key="2">
    <citation type="submission" date="2014-05" db="EMBL/GenBank/DDBJ databases">
        <title>Draft genome sequence of Virgibacillus massiliensis Vm-5.</title>
        <authorList>
            <person name="Khelaifia S."/>
            <person name="Croce O."/>
            <person name="Lagier J.C."/>
            <person name="Raoult D."/>
        </authorList>
    </citation>
    <scope>NUCLEOTIDE SEQUENCE [LARGE SCALE GENOMIC DNA]</scope>
    <source>
        <strain evidence="3">Vm-5</strain>
    </source>
</reference>
<dbReference type="eggNOG" id="ENOG5032GGF">
    <property type="taxonomic scope" value="Bacteria"/>
</dbReference>